<comment type="caution">
    <text evidence="2">The sequence shown here is derived from an EMBL/GenBank/DDBJ whole genome shotgun (WGS) entry which is preliminary data.</text>
</comment>
<dbReference type="Pfam" id="PF00171">
    <property type="entry name" value="Aldedh"/>
    <property type="match status" value="1"/>
</dbReference>
<dbReference type="PANTHER" id="PTHR42804:SF1">
    <property type="entry name" value="ALDEHYDE DEHYDROGENASE-RELATED"/>
    <property type="match status" value="1"/>
</dbReference>
<dbReference type="InterPro" id="IPR015590">
    <property type="entry name" value="Aldehyde_DH_dom"/>
</dbReference>
<dbReference type="SUPFAM" id="SSF53720">
    <property type="entry name" value="ALDH-like"/>
    <property type="match status" value="1"/>
</dbReference>
<name>T1BUZ6_9ZZZZ</name>
<dbReference type="AlphaFoldDB" id="T1BUZ6"/>
<proteinExistence type="predicted"/>
<dbReference type="EMBL" id="AUZY01001890">
    <property type="protein sequence ID" value="EQD73647.1"/>
    <property type="molecule type" value="Genomic_DNA"/>
</dbReference>
<organism evidence="2">
    <name type="scientific">mine drainage metagenome</name>
    <dbReference type="NCBI Taxonomy" id="410659"/>
    <lineage>
        <taxon>unclassified sequences</taxon>
        <taxon>metagenomes</taxon>
        <taxon>ecological metagenomes</taxon>
    </lineage>
</organism>
<dbReference type="InterPro" id="IPR016161">
    <property type="entry name" value="Ald_DH/histidinol_DH"/>
</dbReference>
<dbReference type="Gene3D" id="3.40.309.10">
    <property type="entry name" value="Aldehyde Dehydrogenase, Chain A, domain 2"/>
    <property type="match status" value="1"/>
</dbReference>
<dbReference type="PANTHER" id="PTHR42804">
    <property type="entry name" value="ALDEHYDE DEHYDROGENASE"/>
    <property type="match status" value="1"/>
</dbReference>
<accession>T1BUZ6</accession>
<dbReference type="InterPro" id="IPR016162">
    <property type="entry name" value="Ald_DH_N"/>
</dbReference>
<dbReference type="GO" id="GO:0016620">
    <property type="term" value="F:oxidoreductase activity, acting on the aldehyde or oxo group of donors, NAD or NADP as acceptor"/>
    <property type="evidence" value="ECO:0007669"/>
    <property type="project" value="InterPro"/>
</dbReference>
<dbReference type="Gene3D" id="3.40.605.10">
    <property type="entry name" value="Aldehyde Dehydrogenase, Chain A, domain 1"/>
    <property type="match status" value="1"/>
</dbReference>
<evidence type="ECO:0000313" key="2">
    <source>
        <dbReference type="EMBL" id="EQD73647.1"/>
    </source>
</evidence>
<feature type="domain" description="Aldehyde dehydrogenase" evidence="1">
    <location>
        <begin position="1"/>
        <end position="95"/>
    </location>
</feature>
<sequence length="108" mass="11921">REEIFGPVLSVFSFKDAEDAIRIANDTRYGLFAAMWTKDLAIAHTVSRRLEAGMVSINEAPNTFPQTPFGGFKESGIGFEQGTRALESYTRRKNVIVNVAIPRKKAGA</sequence>
<protein>
    <submittedName>
        <fullName evidence="2">Aldehyde Dehydrogenase</fullName>
        <ecNumber evidence="2">1.-.-.-</ecNumber>
    </submittedName>
</protein>
<keyword evidence="2" id="KW-0560">Oxidoreductase</keyword>
<feature type="non-terminal residue" evidence="2">
    <location>
        <position position="1"/>
    </location>
</feature>
<dbReference type="InterPro" id="IPR016163">
    <property type="entry name" value="Ald_DH_C"/>
</dbReference>
<evidence type="ECO:0000259" key="1">
    <source>
        <dbReference type="Pfam" id="PF00171"/>
    </source>
</evidence>
<reference evidence="2" key="2">
    <citation type="journal article" date="2014" name="ISME J.">
        <title>Microbial stratification in low pH oxic and suboxic macroscopic growths along an acid mine drainage.</title>
        <authorList>
            <person name="Mendez-Garcia C."/>
            <person name="Mesa V."/>
            <person name="Sprenger R.R."/>
            <person name="Richter M."/>
            <person name="Diez M.S."/>
            <person name="Solano J."/>
            <person name="Bargiela R."/>
            <person name="Golyshina O.V."/>
            <person name="Manteca A."/>
            <person name="Ramos J.L."/>
            <person name="Gallego J.R."/>
            <person name="Llorente I."/>
            <person name="Martins Dos Santos V.A."/>
            <person name="Jensen O.N."/>
            <person name="Pelaez A.I."/>
            <person name="Sanchez J."/>
            <person name="Ferrer M."/>
        </authorList>
    </citation>
    <scope>NUCLEOTIDE SEQUENCE</scope>
</reference>
<gene>
    <name evidence="2" type="ORF">B1B_03111</name>
</gene>
<reference evidence="2" key="1">
    <citation type="submission" date="2013-08" db="EMBL/GenBank/DDBJ databases">
        <authorList>
            <person name="Mendez C."/>
            <person name="Richter M."/>
            <person name="Ferrer M."/>
            <person name="Sanchez J."/>
        </authorList>
    </citation>
    <scope>NUCLEOTIDE SEQUENCE</scope>
</reference>
<dbReference type="EC" id="1.-.-.-" evidence="2"/>